<dbReference type="Pfam" id="PF04248">
    <property type="entry name" value="NTP_transf_9"/>
    <property type="match status" value="2"/>
</dbReference>
<evidence type="ECO:0000259" key="1">
    <source>
        <dbReference type="Pfam" id="PF04248"/>
    </source>
</evidence>
<evidence type="ECO:0000313" key="4">
    <source>
        <dbReference type="Proteomes" id="UP000230886"/>
    </source>
</evidence>
<dbReference type="Proteomes" id="UP000230886">
    <property type="component" value="Unassembled WGS sequence"/>
</dbReference>
<dbReference type="InterPro" id="IPR007361">
    <property type="entry name" value="DUF427"/>
</dbReference>
<accession>A0A2A5J5S6</accession>
<feature type="domain" description="DUF427" evidence="1">
    <location>
        <begin position="153"/>
        <end position="247"/>
    </location>
</feature>
<organism evidence="3 4">
    <name type="scientific">Rhodococcus qingshengii</name>
    <dbReference type="NCBI Taxonomy" id="334542"/>
    <lineage>
        <taxon>Bacteria</taxon>
        <taxon>Bacillati</taxon>
        <taxon>Actinomycetota</taxon>
        <taxon>Actinomycetes</taxon>
        <taxon>Mycobacteriales</taxon>
        <taxon>Nocardiaceae</taxon>
        <taxon>Rhodococcus</taxon>
        <taxon>Rhodococcus erythropolis group</taxon>
    </lineage>
</organism>
<protein>
    <submittedName>
        <fullName evidence="3">DUF427 domain-containing protein</fullName>
    </submittedName>
</protein>
<accession>A0A1X0M0V8</accession>
<reference evidence="3 4" key="1">
    <citation type="submission" date="2017-07" db="EMBL/GenBank/DDBJ databases">
        <title>Draft sequence of Rhodococcus enclensis 23b-28.</title>
        <authorList>
            <person name="Besaury L."/>
            <person name="Sancelme M."/>
            <person name="Amato P."/>
            <person name="Lallement A."/>
            <person name="Delort A.-M."/>
        </authorList>
    </citation>
    <scope>NUCLEOTIDE SEQUENCE [LARGE SCALE GENOMIC DNA]</scope>
    <source>
        <strain evidence="3 4">23b-28</strain>
    </source>
</reference>
<dbReference type="Gene3D" id="2.170.150.40">
    <property type="entry name" value="Domain of unknown function (DUF427)"/>
    <property type="match status" value="2"/>
</dbReference>
<reference evidence="2" key="2">
    <citation type="submission" date="2023-02" db="EMBL/GenBank/DDBJ databases">
        <title>A novel hydrolase synthesized by Rhodococcus erythropolis HQ is responsible for the detoxification of Zearalenone.</title>
        <authorList>
            <person name="Hu J."/>
            <person name="Xu J."/>
        </authorList>
    </citation>
    <scope>NUCLEOTIDE SEQUENCE</scope>
    <source>
        <strain evidence="2">HQ</strain>
    </source>
</reference>
<dbReference type="InterPro" id="IPR038694">
    <property type="entry name" value="DUF427_sf"/>
</dbReference>
<dbReference type="RefSeq" id="WP_047272578.1">
    <property type="nucleotide sequence ID" value="NZ_AP026691.1"/>
</dbReference>
<feature type="domain" description="DUF427" evidence="1">
    <location>
        <begin position="29"/>
        <end position="121"/>
    </location>
</feature>
<dbReference type="AlphaFoldDB" id="A0A1X0M0V8"/>
<evidence type="ECO:0000313" key="2">
    <source>
        <dbReference type="EMBL" id="MDE8644470.1"/>
    </source>
</evidence>
<comment type="caution">
    <text evidence="3">The sequence shown here is derived from an EMBL/GenBank/DDBJ whole genome shotgun (WGS) entry which is preliminary data.</text>
</comment>
<evidence type="ECO:0000313" key="3">
    <source>
        <dbReference type="EMBL" id="PCK24863.1"/>
    </source>
</evidence>
<dbReference type="Proteomes" id="UP001217325">
    <property type="component" value="Unassembled WGS sequence"/>
</dbReference>
<dbReference type="PANTHER" id="PTHR34310">
    <property type="entry name" value="DUF427 DOMAIN PROTEIN (AFU_ORTHOLOGUE AFUA_3G02220)"/>
    <property type="match status" value="1"/>
</dbReference>
<name>A0A1X0M0V8_RHOSG</name>
<gene>
    <name evidence="3" type="ORF">CHR55_23920</name>
    <name evidence="2" type="ORF">PXH69_05875</name>
</gene>
<proteinExistence type="predicted"/>
<sequence length="259" mass="29567">MSTALTHAEDTQITASNGRIALEPNPRRIRAFFAGHAVADTTRSVYLFERGRLPMYYIPLADVRTEFLVPTSTTTHCPWKGDATYWTIEIGDRRAEDAVWTYPEQFDGSLDLSEYVAFYWDRMDAWYEEDQQVFVHARDPYVRIDALPSSRHVQVFVGDVLVAETRRPRLLFETGLPTRYYIPRIDVRSEYFAPSPTTTACPYKGTASYLSFTGTTELAPIEDLAWFYPFTTAEASGIDDHVSFYPERVGKILVDGAEI</sequence>
<dbReference type="EMBL" id="NOVD01000023">
    <property type="protein sequence ID" value="PCK24863.1"/>
    <property type="molecule type" value="Genomic_DNA"/>
</dbReference>
<dbReference type="PANTHER" id="PTHR34310:SF9">
    <property type="entry name" value="BLR5716 PROTEIN"/>
    <property type="match status" value="1"/>
</dbReference>
<dbReference type="EMBL" id="JARDXE010000003">
    <property type="protein sequence ID" value="MDE8644470.1"/>
    <property type="molecule type" value="Genomic_DNA"/>
</dbReference>